<keyword evidence="5 6" id="KW-0472">Membrane</keyword>
<organism evidence="7 8">
    <name type="scientific">Heliorestis convoluta</name>
    <dbReference type="NCBI Taxonomy" id="356322"/>
    <lineage>
        <taxon>Bacteria</taxon>
        <taxon>Bacillati</taxon>
        <taxon>Bacillota</taxon>
        <taxon>Clostridia</taxon>
        <taxon>Eubacteriales</taxon>
        <taxon>Heliobacteriaceae</taxon>
        <taxon>Heliorestis</taxon>
    </lineage>
</organism>
<feature type="transmembrane region" description="Helical" evidence="6">
    <location>
        <begin position="180"/>
        <end position="197"/>
    </location>
</feature>
<gene>
    <name evidence="7" type="ORF">FTV88_1388</name>
</gene>
<feature type="transmembrane region" description="Helical" evidence="6">
    <location>
        <begin position="113"/>
        <end position="132"/>
    </location>
</feature>
<reference evidence="8" key="1">
    <citation type="submission" date="2019-11" db="EMBL/GenBank/DDBJ databases">
        <title>Genome sequence of Heliorestis convoluta strain HH, an alkaliphilic and minimalistic phototrophic bacterium from a soda lake in Egypt.</title>
        <authorList>
            <person name="Dewey E.D."/>
            <person name="Stokes L.M."/>
            <person name="Burchell B.M."/>
            <person name="Shaffer K.N."/>
            <person name="Huntington A.M."/>
            <person name="Baker J.M."/>
            <person name="Nadendla S."/>
            <person name="Giglio M.G."/>
            <person name="Touchman J.W."/>
            <person name="Blankenship R.E."/>
            <person name="Madigan M.T."/>
            <person name="Sattley W.M."/>
        </authorList>
    </citation>
    <scope>NUCLEOTIDE SEQUENCE [LARGE SCALE GENOMIC DNA]</scope>
    <source>
        <strain evidence="8">HH</strain>
    </source>
</reference>
<dbReference type="Pfam" id="PF02588">
    <property type="entry name" value="YitT_membrane"/>
    <property type="match status" value="1"/>
</dbReference>
<dbReference type="OrthoDB" id="9779786at2"/>
<evidence type="ECO:0000256" key="5">
    <source>
        <dbReference type="ARBA" id="ARBA00023136"/>
    </source>
</evidence>
<keyword evidence="8" id="KW-1185">Reference proteome</keyword>
<dbReference type="AlphaFoldDB" id="A0A5Q2N4N8"/>
<feature type="transmembrane region" description="Helical" evidence="6">
    <location>
        <begin position="88"/>
        <end position="107"/>
    </location>
</feature>
<dbReference type="GO" id="GO:0005886">
    <property type="term" value="C:plasma membrane"/>
    <property type="evidence" value="ECO:0007669"/>
    <property type="project" value="UniProtKB-SubCell"/>
</dbReference>
<evidence type="ECO:0000313" key="8">
    <source>
        <dbReference type="Proteomes" id="UP000366051"/>
    </source>
</evidence>
<evidence type="ECO:0000256" key="2">
    <source>
        <dbReference type="ARBA" id="ARBA00022475"/>
    </source>
</evidence>
<feature type="transmembrane region" description="Helical" evidence="6">
    <location>
        <begin position="20"/>
        <end position="37"/>
    </location>
</feature>
<feature type="transmembrane region" description="Helical" evidence="6">
    <location>
        <begin position="153"/>
        <end position="174"/>
    </location>
</feature>
<dbReference type="RefSeq" id="WP_153724892.1">
    <property type="nucleotide sequence ID" value="NZ_CP045875.1"/>
</dbReference>
<evidence type="ECO:0000256" key="4">
    <source>
        <dbReference type="ARBA" id="ARBA00022989"/>
    </source>
</evidence>
<feature type="transmembrane region" description="Helical" evidence="6">
    <location>
        <begin position="49"/>
        <end position="76"/>
    </location>
</feature>
<comment type="subcellular location">
    <subcellularLocation>
        <location evidence="1">Cell membrane</location>
        <topology evidence="1">Multi-pass membrane protein</topology>
    </subcellularLocation>
</comment>
<dbReference type="EMBL" id="CP045875">
    <property type="protein sequence ID" value="QGG47535.1"/>
    <property type="molecule type" value="Genomic_DNA"/>
</dbReference>
<evidence type="ECO:0000256" key="3">
    <source>
        <dbReference type="ARBA" id="ARBA00022692"/>
    </source>
</evidence>
<dbReference type="PANTHER" id="PTHR33545">
    <property type="entry name" value="UPF0750 MEMBRANE PROTEIN YITT-RELATED"/>
    <property type="match status" value="1"/>
</dbReference>
<keyword evidence="4 6" id="KW-1133">Transmembrane helix</keyword>
<proteinExistence type="predicted"/>
<keyword evidence="2" id="KW-1003">Cell membrane</keyword>
<dbReference type="KEGG" id="hcv:FTV88_1388"/>
<evidence type="ECO:0000256" key="1">
    <source>
        <dbReference type="ARBA" id="ARBA00004651"/>
    </source>
</evidence>
<keyword evidence="3 6" id="KW-0812">Transmembrane</keyword>
<dbReference type="Proteomes" id="UP000366051">
    <property type="component" value="Chromosome"/>
</dbReference>
<accession>A0A5Q2N4N8</accession>
<dbReference type="PANTHER" id="PTHR33545:SF3">
    <property type="entry name" value="UPF0750 MEMBRANE PROTEIN YQFU"/>
    <property type="match status" value="1"/>
</dbReference>
<name>A0A5Q2N4N8_9FIRM</name>
<protein>
    <submittedName>
        <fullName evidence="7">YitT family protein</fullName>
    </submittedName>
</protein>
<evidence type="ECO:0000256" key="6">
    <source>
        <dbReference type="SAM" id="Phobius"/>
    </source>
</evidence>
<sequence>MNMKIKKAPSLSTIIGERIFLLVGSFFVALALETFLSPNKIMDGGTTGLAIILAHLTPLYLGFWIVLLNIPFLILGHHFFGALFARRTVLALLFLGFFIYLLHFVPTITNNDLLASVLGGLAIGIGVGLVIRGRGSIDGIDVLAIVLSRSSRFSLGQIILFFNIFILILGGFVFGWPKMFYSLITYFFAYQIIDLVIRL</sequence>
<evidence type="ECO:0000313" key="7">
    <source>
        <dbReference type="EMBL" id="QGG47535.1"/>
    </source>
</evidence>
<dbReference type="InterPro" id="IPR003740">
    <property type="entry name" value="YitT"/>
</dbReference>
<dbReference type="InterPro" id="IPR051461">
    <property type="entry name" value="UPF0750_membrane"/>
</dbReference>